<protein>
    <submittedName>
        <fullName evidence="2">Uncharacterized protein</fullName>
    </submittedName>
</protein>
<name>A0A0R2MNW3_9LACO</name>
<evidence type="ECO:0000313" key="3">
    <source>
        <dbReference type="Proteomes" id="UP000051783"/>
    </source>
</evidence>
<feature type="region of interest" description="Disordered" evidence="1">
    <location>
        <begin position="183"/>
        <end position="236"/>
    </location>
</feature>
<dbReference type="STRING" id="942150.IV64_GL001922"/>
<sequence>MVVAVVIAVGVGGYSYTRYRLQEQSYTTEMKAGKEALQSKDYTQAETNFTHASRTKANDTTAQRYLTQTQTYVGGQESLKSRQFSAAKSAFKTVNTTKNGSTVLVSRSKEQLTALKKVLAKRKTYKKQYQSALELNKANEFTDSNGILKVMLQDATLKQNAYQDIYKQAQDLQKQNNASLKALTGGTPIKNSAQSATSSDSSTSQKDVAGSSSGNKAKTGSNAKSTVSGKYSDAQIKSTRSELNEAGMDDSNYSDAQVEAILKRASEQHISIAQAAKTGSYSADQIQATRSELDQAGFNSSSYTDSQVEAILQQASAQHMSIAQAAKSLQ</sequence>
<dbReference type="EMBL" id="JQCL01000033">
    <property type="protein sequence ID" value="KRO13906.1"/>
    <property type="molecule type" value="Genomic_DNA"/>
</dbReference>
<reference evidence="2 3" key="1">
    <citation type="journal article" date="2015" name="Genome Announc.">
        <title>Expanding the biotechnology potential of lactobacilli through comparative genomics of 213 strains and associated genera.</title>
        <authorList>
            <person name="Sun Z."/>
            <person name="Harris H.M."/>
            <person name="McCann A."/>
            <person name="Guo C."/>
            <person name="Argimon S."/>
            <person name="Zhang W."/>
            <person name="Yang X."/>
            <person name="Jeffery I.B."/>
            <person name="Cooney J.C."/>
            <person name="Kagawa T.F."/>
            <person name="Liu W."/>
            <person name="Song Y."/>
            <person name="Salvetti E."/>
            <person name="Wrobel A."/>
            <person name="Rasinkangas P."/>
            <person name="Parkhill J."/>
            <person name="Rea M.C."/>
            <person name="O'Sullivan O."/>
            <person name="Ritari J."/>
            <person name="Douillard F.P."/>
            <person name="Paul Ross R."/>
            <person name="Yang R."/>
            <person name="Briner A.E."/>
            <person name="Felis G.E."/>
            <person name="de Vos W.M."/>
            <person name="Barrangou R."/>
            <person name="Klaenhammer T.R."/>
            <person name="Caufield P.W."/>
            <person name="Cui Y."/>
            <person name="Zhang H."/>
            <person name="O'Toole P.W."/>
        </authorList>
    </citation>
    <scope>NUCLEOTIDE SEQUENCE [LARGE SCALE GENOMIC DNA]</scope>
    <source>
        <strain evidence="2 3">LMG 26013</strain>
    </source>
</reference>
<feature type="compositionally biased region" description="Low complexity" evidence="1">
    <location>
        <begin position="192"/>
        <end position="205"/>
    </location>
</feature>
<accession>A0A0R2MNW3</accession>
<comment type="caution">
    <text evidence="2">The sequence shown here is derived from an EMBL/GenBank/DDBJ whole genome shotgun (WGS) entry which is preliminary data.</text>
</comment>
<feature type="compositionally biased region" description="Polar residues" evidence="1">
    <location>
        <begin position="210"/>
        <end position="229"/>
    </location>
</feature>
<dbReference type="Proteomes" id="UP000051783">
    <property type="component" value="Unassembled WGS sequence"/>
</dbReference>
<keyword evidence="3" id="KW-1185">Reference proteome</keyword>
<organism evidence="2 3">
    <name type="scientific">Lactiplantibacillus xiangfangensis</name>
    <dbReference type="NCBI Taxonomy" id="942150"/>
    <lineage>
        <taxon>Bacteria</taxon>
        <taxon>Bacillati</taxon>
        <taxon>Bacillota</taxon>
        <taxon>Bacilli</taxon>
        <taxon>Lactobacillales</taxon>
        <taxon>Lactobacillaceae</taxon>
        <taxon>Lactiplantibacillus</taxon>
    </lineage>
</organism>
<gene>
    <name evidence="2" type="ORF">IV64_GL001922</name>
</gene>
<evidence type="ECO:0000313" key="2">
    <source>
        <dbReference type="EMBL" id="KRO13906.1"/>
    </source>
</evidence>
<evidence type="ECO:0000256" key="1">
    <source>
        <dbReference type="SAM" id="MobiDB-lite"/>
    </source>
</evidence>
<dbReference type="PATRIC" id="fig|942150.3.peg.1998"/>
<dbReference type="AlphaFoldDB" id="A0A0R2MNW3"/>
<proteinExistence type="predicted"/>